<dbReference type="SUPFAM" id="SSF63829">
    <property type="entry name" value="Calcium-dependent phosphotriesterase"/>
    <property type="match status" value="1"/>
</dbReference>
<dbReference type="Proteomes" id="UP000198963">
    <property type="component" value="Chromosome I"/>
</dbReference>
<gene>
    <name evidence="4" type="ORF">SAMN04489797_2838</name>
</gene>
<dbReference type="Pfam" id="PF21959">
    <property type="entry name" value="DUF6923"/>
    <property type="match status" value="2"/>
</dbReference>
<feature type="domain" description="DUF6923" evidence="3">
    <location>
        <begin position="99"/>
        <end position="324"/>
    </location>
</feature>
<evidence type="ECO:0000313" key="5">
    <source>
        <dbReference type="Proteomes" id="UP000198963"/>
    </source>
</evidence>
<feature type="domain" description="Ig-like" evidence="2">
    <location>
        <begin position="956"/>
        <end position="1030"/>
    </location>
</feature>
<feature type="domain" description="CshA" evidence="1">
    <location>
        <begin position="880"/>
        <end position="941"/>
    </location>
</feature>
<dbReference type="Pfam" id="PF19081">
    <property type="entry name" value="Ig_7"/>
    <property type="match status" value="2"/>
</dbReference>
<protein>
    <submittedName>
        <fullName evidence="4">Gliding motility-associated C-terminal domain-containing protein</fullName>
    </submittedName>
</protein>
<dbReference type="EMBL" id="LT629774">
    <property type="protein sequence ID" value="SDS95022.1"/>
    <property type="molecule type" value="Genomic_DNA"/>
</dbReference>
<dbReference type="SUPFAM" id="SSF63825">
    <property type="entry name" value="YWTD domain"/>
    <property type="match status" value="1"/>
</dbReference>
<feature type="domain" description="Ig-like" evidence="2">
    <location>
        <begin position="435"/>
        <end position="506"/>
    </location>
</feature>
<dbReference type="STRING" id="1249933.SAMN04489797_2838"/>
<dbReference type="RefSeq" id="WP_092447301.1">
    <property type="nucleotide sequence ID" value="NZ_LT629774.1"/>
</dbReference>
<organism evidence="4 5">
    <name type="scientific">Winogradskyella sediminis</name>
    <dbReference type="NCBI Taxonomy" id="1382466"/>
    <lineage>
        <taxon>Bacteria</taxon>
        <taxon>Pseudomonadati</taxon>
        <taxon>Bacteroidota</taxon>
        <taxon>Flavobacteriia</taxon>
        <taxon>Flavobacteriales</taxon>
        <taxon>Flavobacteriaceae</taxon>
        <taxon>Winogradskyella</taxon>
    </lineage>
</organism>
<sequence>MKHLYNPKSKTPRTSLMRLVFIMTLVLINFYSFGQVLIPNNKALKTKQVPSEDFSSTNAPFLLHKASNYTSLQKANIGEADTPFGCSNGFGYILTNASSSNGNVTGLYAFDLSTNSLSVIKDPIINETTTSQFINGLGYNIVDNYLYGLLQGSNNIVKIDSNGDIELLPVTGLIGNNYPSGDIDQNGILYLYGQGRFVAIDLNPTSPDYLVANVVLQQSVGINDMAFSPVDNNIYMLTSTGARALYKFDTSTNTVSNLGQVAGLESEATNSFGTAYMDSLGNMYVANNVSGNTYKINTPHLGGLTATFYSNLPGVSPGDGARCPSQATKPMAIADSVCITSDITETTLNVAGNDSEGTYPIDITSVQLIDPNTSLPSNSVTIAGQGTFTLGSNGEVTFEALPGFSGTSIEYTIADNFGYTSNPGVISINLNNTEAPIGSATQEFCENENATVADLQVSGENIIWYASENSDNPIDLDTILDNGETYYASQTNAEGCESIDRFAVTVEFGNEIELVAPEETSCTVEHGTVYTIEATFIGTAPFSATGYGQSGTFTDNNDGTTTWVSGPIESVVETYNITIQDKCGSIDLTGASPAECLNTPFNCDDGFAYIIINERDKDNNFISGLYSYNLATHAQTLIKAPLIEDPSQSQFVNGIGYNTLDNNIYGIQQNTNNIVKIDASGNVEYLPIVGPFTIGDYSSGDINDDGILFLYGEDKFVAIDLNPSSPAYLTSTTLLSFNVTINDIVVSPIDGNIYMVTSTTNRKLLRFNTGNNTIDDLGIVTGLGSETTNAFGTAYMDALGNMYIANNSSGTIYRIALPHTGNLNATIHGELIDINPGDGARCPSQLIIPMADDDSICATSDDIDTAIEINVLDNDSAGTYDIDITGVQFIDPVSSAATTTVTIPGQGTFTVSTSGVVTFEAVPEFTGTSVEYIITDIIGTPSMPATITVSLNTTAAPTGNTNQEFCASSMPTVADLTATGDTILWYASATETEALDPTENLIDGNTYYATQTSAEGCESLDRLAVTVTLNADISLEIEEETICSEDNTTYTIVATFSGTAPFTAIGIGQPGTWVANNDDTYTWTSDAISANEPYNVDIQDANSCNTVTLSGEAAICCEFIVSCPTFSNTTLTCYSELPSQITYSIDEFETLGNGDGMIGDNACGIVEITAQNSPDQNTCNQNVTRTYTIISYEDTNGNGVRDTNETTILNSVECYQSIFINDDIAPTFTVPDDITVECDYDSSNLFITGYVDDEADNCSIDLKATFADTITEGACSGSYVISRAWSLSDDCDNTITKVQTITVQDTTAPTFTSPADITVECGIDVTDLSITGDVTDEVDNCAVDLEATYTDSVEDGSCPGASVITRTWTLNDGCDNTTTHIQTITIQDTTAPTFTGPADITLECDVDITDVSITGDVTDEADNCAVGLEATYTDSIEDGTCPGASVITRTWTLADDCDNTTTHVQTITIQDTTAPTFTGPADITLECDEDISDINITGDVTDEADNCAVDLNATYTDSIEDGSCSGASVITRTWSLTDDCDNITTYIQTITVQDTTAPTFSVPADITIECDEDISDITITGDVTDEADNCTTDLEATYSDSIAEGTCSGSSVVSRTWSLTDDCDNTTTFVQTITVQDTTAPTFTGPADITIECDIDIADVSITGDVTDEADNCAVDLNATYTDSIEDGSCPSASVITRTWTLTDDCDNTSTYIQTITIQDTTAPTFSVPADITIECDEDISDISITGDVTDEADNCAMDLEAIYSDSVADGTCPGSSIISRTWSLTDDCDNTTTFVQTITIQDSTAPSFNETLPEDLEVECDAVPEAVTLTATDNCGTANVTFSENITNGSCMGEYIIERTWTASDDCGNEAVHTQLISVQDNTAPTSVTAFEETVNVLCDNIPEVPSLVFEDSCSNDIDVSFTEESTQTNNSEDYNITRTWTVTDDCGNEAIFTQTIAVELTNTMQATDANLCIEDSEIDLFDLLSGDFDTNGTWSVVSGDAAVNGSLFDPASADVGDYTFMYSIDDASCPADIEVNITLDDDCVVLACGEDDVVISKTVTANGDAYNETFNVTGIEDCGFVIELQIFNRWGAEIYKSNNYLNDWRGESHSSSIGSSGKVPTGTYYYIINLKNSGLEPIAGPIYVATN</sequence>
<dbReference type="InterPro" id="IPR054215">
    <property type="entry name" value="DUF6923"/>
</dbReference>
<evidence type="ECO:0000259" key="2">
    <source>
        <dbReference type="Pfam" id="PF19081"/>
    </source>
</evidence>
<keyword evidence="5" id="KW-1185">Reference proteome</keyword>
<dbReference type="Pfam" id="PF19076">
    <property type="entry name" value="CshA_repeat"/>
    <property type="match status" value="1"/>
</dbReference>
<evidence type="ECO:0000259" key="3">
    <source>
        <dbReference type="Pfam" id="PF21959"/>
    </source>
</evidence>
<evidence type="ECO:0000313" key="4">
    <source>
        <dbReference type="EMBL" id="SDS95022.1"/>
    </source>
</evidence>
<proteinExistence type="predicted"/>
<feature type="domain" description="DUF6923" evidence="3">
    <location>
        <begin position="647"/>
        <end position="820"/>
    </location>
</feature>
<dbReference type="Pfam" id="PF13585">
    <property type="entry name" value="CHU_C"/>
    <property type="match status" value="1"/>
</dbReference>
<dbReference type="InterPro" id="IPR026395">
    <property type="entry name" value="CshA_fibril"/>
</dbReference>
<dbReference type="InterPro" id="IPR044023">
    <property type="entry name" value="Ig_7"/>
</dbReference>
<dbReference type="Pfam" id="PF17963">
    <property type="entry name" value="Big_9"/>
    <property type="match status" value="1"/>
</dbReference>
<evidence type="ECO:0000259" key="1">
    <source>
        <dbReference type="Pfam" id="PF19076"/>
    </source>
</evidence>
<accession>A0A1H1WDE6</accession>
<reference evidence="4 5" key="1">
    <citation type="submission" date="2016-10" db="EMBL/GenBank/DDBJ databases">
        <authorList>
            <person name="Varghese N."/>
            <person name="Submissions S."/>
        </authorList>
    </citation>
    <scope>NUCLEOTIDE SEQUENCE [LARGE SCALE GENOMIC DNA]</scope>
    <source>
        <strain evidence="4 5">RHA_55</strain>
    </source>
</reference>
<name>A0A1H1WDE6_9FLAO</name>